<dbReference type="Proteomes" id="UP000622797">
    <property type="component" value="Unassembled WGS sequence"/>
</dbReference>
<evidence type="ECO:0000259" key="1">
    <source>
        <dbReference type="Pfam" id="PF06985"/>
    </source>
</evidence>
<dbReference type="EMBL" id="JABEXW010001212">
    <property type="protein sequence ID" value="KAF4945833.1"/>
    <property type="molecule type" value="Genomic_DNA"/>
</dbReference>
<sequence>MSSLESPSLYNALPRDSPWVRVLVLHPGSLSDPIAITLSSEKFDDSCEFEALSCTWGSLENTETIIVNDNREGQVTHNLASPLRHLRLLNEGRRLWIDAICFNQQDIDERGYQVSMMHPIFQRAKTVQVWLGPAADGSELAVQTLDYIGSSVQVACRWGDENSFILVPQDTSNSAQALVDRITRPQFPEETWRAIDDLLNRSWFKRLWARQEIQHANHLFYNAIHENSVEGRFNGPDEISGLIDPLSTSDSPGAINVNCGSSTIS</sequence>
<dbReference type="OrthoDB" id="5416609at2759"/>
<gene>
    <name evidence="2" type="ORF">FSARC_14340</name>
</gene>
<dbReference type="PANTHER" id="PTHR24148:SF79">
    <property type="entry name" value="HETEROKARYON INCOMPATIBILITY DOMAIN-CONTAINING PROTEIN"/>
    <property type="match status" value="1"/>
</dbReference>
<proteinExistence type="predicted"/>
<comment type="caution">
    <text evidence="2">The sequence shown here is derived from an EMBL/GenBank/DDBJ whole genome shotgun (WGS) entry which is preliminary data.</text>
</comment>
<evidence type="ECO:0000313" key="2">
    <source>
        <dbReference type="EMBL" id="KAF4945833.1"/>
    </source>
</evidence>
<feature type="domain" description="Heterokaryon incompatibility" evidence="1">
    <location>
        <begin position="49"/>
        <end position="212"/>
    </location>
</feature>
<reference evidence="2" key="2">
    <citation type="submission" date="2020-05" db="EMBL/GenBank/DDBJ databases">
        <authorList>
            <person name="Kim H.-S."/>
            <person name="Proctor R.H."/>
            <person name="Brown D.W."/>
        </authorList>
    </citation>
    <scope>NUCLEOTIDE SEQUENCE</scope>
    <source>
        <strain evidence="2">NRRL 20472</strain>
    </source>
</reference>
<organism evidence="2 3">
    <name type="scientific">Fusarium sarcochroum</name>
    <dbReference type="NCBI Taxonomy" id="1208366"/>
    <lineage>
        <taxon>Eukaryota</taxon>
        <taxon>Fungi</taxon>
        <taxon>Dikarya</taxon>
        <taxon>Ascomycota</taxon>
        <taxon>Pezizomycotina</taxon>
        <taxon>Sordariomycetes</taxon>
        <taxon>Hypocreomycetidae</taxon>
        <taxon>Hypocreales</taxon>
        <taxon>Nectriaceae</taxon>
        <taxon>Fusarium</taxon>
        <taxon>Fusarium lateritium species complex</taxon>
    </lineage>
</organism>
<dbReference type="PANTHER" id="PTHR24148">
    <property type="entry name" value="ANKYRIN REPEAT DOMAIN-CONTAINING PROTEIN 39 HOMOLOG-RELATED"/>
    <property type="match status" value="1"/>
</dbReference>
<name>A0A8H4SUD8_9HYPO</name>
<evidence type="ECO:0000313" key="3">
    <source>
        <dbReference type="Proteomes" id="UP000622797"/>
    </source>
</evidence>
<protein>
    <recommendedName>
        <fullName evidence="1">Heterokaryon incompatibility domain-containing protein</fullName>
    </recommendedName>
</protein>
<dbReference type="AlphaFoldDB" id="A0A8H4SUD8"/>
<accession>A0A8H4SUD8</accession>
<reference evidence="2" key="1">
    <citation type="journal article" date="2020" name="BMC Genomics">
        <title>Correction to: Identification and distribution of gene clusters required for synthesis of sphingolipid metabolism inhibitors in diverse species of the filamentous fungus Fusarium.</title>
        <authorList>
            <person name="Kim H.S."/>
            <person name="Lohmar J.M."/>
            <person name="Busman M."/>
            <person name="Brown D.W."/>
            <person name="Naumann T.A."/>
            <person name="Divon H.H."/>
            <person name="Lysoe E."/>
            <person name="Uhlig S."/>
            <person name="Proctor R.H."/>
        </authorList>
    </citation>
    <scope>NUCLEOTIDE SEQUENCE</scope>
    <source>
        <strain evidence="2">NRRL 20472</strain>
    </source>
</reference>
<dbReference type="Pfam" id="PF06985">
    <property type="entry name" value="HET"/>
    <property type="match status" value="1"/>
</dbReference>
<dbReference type="InterPro" id="IPR052895">
    <property type="entry name" value="HetReg/Transcr_Mod"/>
</dbReference>
<keyword evidence="3" id="KW-1185">Reference proteome</keyword>
<dbReference type="InterPro" id="IPR010730">
    <property type="entry name" value="HET"/>
</dbReference>